<organism evidence="5 6">
    <name type="scientific">Spirosoma profusum</name>
    <dbReference type="NCBI Taxonomy" id="2771354"/>
    <lineage>
        <taxon>Bacteria</taxon>
        <taxon>Pseudomonadati</taxon>
        <taxon>Bacteroidota</taxon>
        <taxon>Cytophagia</taxon>
        <taxon>Cytophagales</taxon>
        <taxon>Cytophagaceae</taxon>
        <taxon>Spirosoma</taxon>
    </lineage>
</organism>
<dbReference type="PROSITE" id="PS01124">
    <property type="entry name" value="HTH_ARAC_FAMILY_2"/>
    <property type="match status" value="1"/>
</dbReference>
<keyword evidence="2" id="KW-0238">DNA-binding</keyword>
<dbReference type="EMBL" id="JACWZY010000053">
    <property type="protein sequence ID" value="MBD2705360.1"/>
    <property type="molecule type" value="Genomic_DNA"/>
</dbReference>
<evidence type="ECO:0000256" key="2">
    <source>
        <dbReference type="ARBA" id="ARBA00023125"/>
    </source>
</evidence>
<feature type="domain" description="HTH araC/xylS-type" evidence="4">
    <location>
        <begin position="170"/>
        <end position="268"/>
    </location>
</feature>
<sequence length="295" mass="33921">MIVFDFRPPSPALGEYVRQHQIVGVTFADTTTPPIKPYWPRPQNCLAFFPREAQHVHTPDGTGPGKTFRSDLIGQPTIVTNRHVGHDFVVFQVIFQPGALFRLTGIPANELANQFLDAETVFSSEIHSVNERLSSTDDPFEMVDIVEAFLHYLVRRQRKVNSRFDCLPIDKVSQFLLQNPTSFSLDWLADQANLSPRQFYNSFVQRMGISPKLYARIARFDQTMKLKSTQPHKDWLHIAIEMGYYDYQHMARDFKEFTTLTPIEFFQAETDAPERAFGNAETIQLLTASHSHLTR</sequence>
<keyword evidence="3" id="KW-0804">Transcription</keyword>
<dbReference type="RefSeq" id="WP_190892673.1">
    <property type="nucleotide sequence ID" value="NZ_JACWZY010000053.1"/>
</dbReference>
<comment type="caution">
    <text evidence="5">The sequence shown here is derived from an EMBL/GenBank/DDBJ whole genome shotgun (WGS) entry which is preliminary data.</text>
</comment>
<gene>
    <name evidence="5" type="ORF">IC229_32390</name>
</gene>
<dbReference type="AlphaFoldDB" id="A0A927AVT9"/>
<evidence type="ECO:0000256" key="3">
    <source>
        <dbReference type="ARBA" id="ARBA00023163"/>
    </source>
</evidence>
<dbReference type="Gene3D" id="1.10.10.60">
    <property type="entry name" value="Homeodomain-like"/>
    <property type="match status" value="1"/>
</dbReference>
<dbReference type="InterPro" id="IPR050204">
    <property type="entry name" value="AraC_XylS_family_regulators"/>
</dbReference>
<dbReference type="PANTHER" id="PTHR46796:SF13">
    <property type="entry name" value="HTH-TYPE TRANSCRIPTIONAL ACTIVATOR RHAS"/>
    <property type="match status" value="1"/>
</dbReference>
<dbReference type="GO" id="GO:0043565">
    <property type="term" value="F:sequence-specific DNA binding"/>
    <property type="evidence" value="ECO:0007669"/>
    <property type="project" value="InterPro"/>
</dbReference>
<evidence type="ECO:0000256" key="1">
    <source>
        <dbReference type="ARBA" id="ARBA00023015"/>
    </source>
</evidence>
<accession>A0A927AVT9</accession>
<name>A0A927AVT9_9BACT</name>
<dbReference type="GO" id="GO:0003700">
    <property type="term" value="F:DNA-binding transcription factor activity"/>
    <property type="evidence" value="ECO:0007669"/>
    <property type="project" value="InterPro"/>
</dbReference>
<evidence type="ECO:0000313" key="5">
    <source>
        <dbReference type="EMBL" id="MBD2705360.1"/>
    </source>
</evidence>
<protein>
    <submittedName>
        <fullName evidence="5">AraC family transcriptional regulator</fullName>
    </submittedName>
</protein>
<reference evidence="5" key="1">
    <citation type="submission" date="2020-09" db="EMBL/GenBank/DDBJ databases">
        <authorList>
            <person name="Kim M.K."/>
        </authorList>
    </citation>
    <scope>NUCLEOTIDE SEQUENCE</scope>
    <source>
        <strain evidence="5">BT702</strain>
    </source>
</reference>
<dbReference type="PANTHER" id="PTHR46796">
    <property type="entry name" value="HTH-TYPE TRANSCRIPTIONAL ACTIVATOR RHAS-RELATED"/>
    <property type="match status" value="1"/>
</dbReference>
<proteinExistence type="predicted"/>
<dbReference type="InterPro" id="IPR018060">
    <property type="entry name" value="HTH_AraC"/>
</dbReference>
<dbReference type="Proteomes" id="UP000598820">
    <property type="component" value="Unassembled WGS sequence"/>
</dbReference>
<dbReference type="Pfam" id="PF12833">
    <property type="entry name" value="HTH_18"/>
    <property type="match status" value="1"/>
</dbReference>
<keyword evidence="6" id="KW-1185">Reference proteome</keyword>
<evidence type="ECO:0000313" key="6">
    <source>
        <dbReference type="Proteomes" id="UP000598820"/>
    </source>
</evidence>
<dbReference type="SMART" id="SM00342">
    <property type="entry name" value="HTH_ARAC"/>
    <property type="match status" value="1"/>
</dbReference>
<evidence type="ECO:0000259" key="4">
    <source>
        <dbReference type="PROSITE" id="PS01124"/>
    </source>
</evidence>
<keyword evidence="1" id="KW-0805">Transcription regulation</keyword>